<dbReference type="EMBL" id="JBHLTR010000054">
    <property type="protein sequence ID" value="MFC0561165.1"/>
    <property type="molecule type" value="Genomic_DNA"/>
</dbReference>
<protein>
    <submittedName>
        <fullName evidence="1">Uncharacterized protein</fullName>
    </submittedName>
</protein>
<reference evidence="1 2" key="1">
    <citation type="submission" date="2024-09" db="EMBL/GenBank/DDBJ databases">
        <authorList>
            <person name="Sun Q."/>
            <person name="Mori K."/>
        </authorList>
    </citation>
    <scope>NUCLEOTIDE SEQUENCE [LARGE SCALE GENOMIC DNA]</scope>
    <source>
        <strain evidence="1 2">NCAIM B.02301</strain>
    </source>
</reference>
<sequence>MIFEIIAGLLGSIGQDNSLDTRKIDKHIEELKKHKWFIEIYNDEKYHRLFFGNRPVRKFLQSRFLTKRMVTNPNAQKAFKSLLDKQLNK</sequence>
<dbReference type="RefSeq" id="WP_273842569.1">
    <property type="nucleotide sequence ID" value="NZ_JAQQWT010000005.1"/>
</dbReference>
<gene>
    <name evidence="1" type="ORF">ACFFH4_19650</name>
</gene>
<comment type="caution">
    <text evidence="1">The sequence shown here is derived from an EMBL/GenBank/DDBJ whole genome shotgun (WGS) entry which is preliminary data.</text>
</comment>
<accession>A0ABV6NK63</accession>
<name>A0ABV6NK63_9BACI</name>
<evidence type="ECO:0000313" key="2">
    <source>
        <dbReference type="Proteomes" id="UP001589833"/>
    </source>
</evidence>
<keyword evidence="2" id="KW-1185">Reference proteome</keyword>
<proteinExistence type="predicted"/>
<organism evidence="1 2">
    <name type="scientific">Halalkalibacter alkalisediminis</name>
    <dbReference type="NCBI Taxonomy" id="935616"/>
    <lineage>
        <taxon>Bacteria</taxon>
        <taxon>Bacillati</taxon>
        <taxon>Bacillota</taxon>
        <taxon>Bacilli</taxon>
        <taxon>Bacillales</taxon>
        <taxon>Bacillaceae</taxon>
        <taxon>Halalkalibacter</taxon>
    </lineage>
</organism>
<dbReference type="Proteomes" id="UP001589833">
    <property type="component" value="Unassembled WGS sequence"/>
</dbReference>
<evidence type="ECO:0000313" key="1">
    <source>
        <dbReference type="EMBL" id="MFC0561165.1"/>
    </source>
</evidence>